<comment type="subcellular location">
    <subcellularLocation>
        <location evidence="1">Endoplasmic reticulum membrane</location>
        <topology evidence="1">Multi-pass membrane protein</topology>
    </subcellularLocation>
</comment>
<protein>
    <recommendedName>
        <fullName evidence="3">dolichol kinase</fullName>
        <ecNumber evidence="3">2.7.1.108</ecNumber>
    </recommendedName>
</protein>
<feature type="transmembrane region" description="Helical" evidence="10">
    <location>
        <begin position="125"/>
        <end position="146"/>
    </location>
</feature>
<gene>
    <name evidence="11" type="primary">TDEL0B06490</name>
    <name evidence="11" type="ORF">TDEL_0B06490</name>
</gene>
<evidence type="ECO:0000256" key="5">
    <source>
        <dbReference type="ARBA" id="ARBA00022692"/>
    </source>
</evidence>
<feature type="transmembrane region" description="Helical" evidence="10">
    <location>
        <begin position="65"/>
        <end position="82"/>
    </location>
</feature>
<evidence type="ECO:0000256" key="4">
    <source>
        <dbReference type="ARBA" id="ARBA00022679"/>
    </source>
</evidence>
<evidence type="ECO:0000256" key="9">
    <source>
        <dbReference type="ARBA" id="ARBA00023136"/>
    </source>
</evidence>
<dbReference type="EMBL" id="HE616743">
    <property type="protein sequence ID" value="CCE90778.1"/>
    <property type="molecule type" value="Genomic_DNA"/>
</dbReference>
<dbReference type="GO" id="GO:0005789">
    <property type="term" value="C:endoplasmic reticulum membrane"/>
    <property type="evidence" value="ECO:0007669"/>
    <property type="project" value="UniProtKB-SubCell"/>
</dbReference>
<keyword evidence="4" id="KW-0808">Transferase</keyword>
<dbReference type="FunCoup" id="G8ZQ84">
    <property type="interactions" value="105"/>
</dbReference>
<dbReference type="RefSeq" id="XP_003679989.1">
    <property type="nucleotide sequence ID" value="XM_003679941.1"/>
</dbReference>
<dbReference type="STRING" id="1076872.G8ZQ84"/>
<accession>G8ZQ84</accession>
<feature type="transmembrane region" description="Helical" evidence="10">
    <location>
        <begin position="94"/>
        <end position="113"/>
    </location>
</feature>
<dbReference type="GeneID" id="11505094"/>
<evidence type="ECO:0000256" key="8">
    <source>
        <dbReference type="ARBA" id="ARBA00022989"/>
    </source>
</evidence>
<keyword evidence="5 10" id="KW-0812">Transmembrane</keyword>
<evidence type="ECO:0000256" key="3">
    <source>
        <dbReference type="ARBA" id="ARBA00012132"/>
    </source>
</evidence>
<keyword evidence="7" id="KW-0256">Endoplasmic reticulum</keyword>
<feature type="transmembrane region" description="Helical" evidence="10">
    <location>
        <begin position="286"/>
        <end position="304"/>
    </location>
</feature>
<evidence type="ECO:0000256" key="6">
    <source>
        <dbReference type="ARBA" id="ARBA00022777"/>
    </source>
</evidence>
<sequence>MTVGTSSVAETKGEREVSEKSQIDEAYSLLDALVAPERVVQLAILGVTLHIAFTELYDLNSEYRLVFRNGAIVAISILMGAYSRYRSSGWNPLVLPKFETVYLMYLPFMTLLLFDRSHATINCSLILNCVEMPLMFKLPMQGIFVLLSESKAELNDKLAQLGAIIINYLAYTLLAKASHLKSLDTVDCNLFSILLTNVLYIHDSESIYFQVLKETLSAFLIIVGVNYVADILLGSIMNAYLKSAVIFSSFAVGFPTLVRHLLKIDGQDPLEWLIDYIMTSDTRQNLLIIWLTSLLVLIPNVLILKSNITLNSSRKVWHFLILLLITKPFQMDPNFVKISLAGSIVLFLSVEYLRYLKLEPVGGYIDSKLRLFADFRDEKGPIIISYIYLIVGIATPLLINDSPVGLISLGVGDSLASIIGGKWGKKFWAGTNKTMEGTIAFIGSTTVTAIIFKQYLGYFQNISYSNLSVVCTLTGLLEGNSIINDNIMIPAFMLIAEQLFTNRLITT</sequence>
<keyword evidence="12" id="KW-1185">Reference proteome</keyword>
<dbReference type="EC" id="2.7.1.108" evidence="3"/>
<evidence type="ECO:0000256" key="7">
    <source>
        <dbReference type="ARBA" id="ARBA00022824"/>
    </source>
</evidence>
<organism evidence="11 12">
    <name type="scientific">Torulaspora delbrueckii</name>
    <name type="common">Yeast</name>
    <name type="synonym">Candida colliculosa</name>
    <dbReference type="NCBI Taxonomy" id="4950"/>
    <lineage>
        <taxon>Eukaryota</taxon>
        <taxon>Fungi</taxon>
        <taxon>Dikarya</taxon>
        <taxon>Ascomycota</taxon>
        <taxon>Saccharomycotina</taxon>
        <taxon>Saccharomycetes</taxon>
        <taxon>Saccharomycetales</taxon>
        <taxon>Saccharomycetaceae</taxon>
        <taxon>Torulaspora</taxon>
    </lineage>
</organism>
<dbReference type="KEGG" id="tdl:TDEL_0B06490"/>
<dbReference type="OrthoDB" id="377083at2759"/>
<evidence type="ECO:0000313" key="12">
    <source>
        <dbReference type="Proteomes" id="UP000005627"/>
    </source>
</evidence>
<reference evidence="11 12" key="1">
    <citation type="journal article" date="2011" name="Proc. Natl. Acad. Sci. U.S.A.">
        <title>Evolutionary erosion of yeast sex chromosomes by mating-type switching accidents.</title>
        <authorList>
            <person name="Gordon J.L."/>
            <person name="Armisen D."/>
            <person name="Proux-Wera E."/>
            <person name="Oheigeartaigh S.S."/>
            <person name="Byrne K.P."/>
            <person name="Wolfe K.H."/>
        </authorList>
    </citation>
    <scope>NUCLEOTIDE SEQUENCE [LARGE SCALE GENOMIC DNA]</scope>
    <source>
        <strain evidence="12">ATCC 10662 / CBS 1146 / NBRC 0425 / NCYC 2629 / NRRL Y-866</strain>
    </source>
</reference>
<evidence type="ECO:0000313" key="11">
    <source>
        <dbReference type="EMBL" id="CCE90778.1"/>
    </source>
</evidence>
<dbReference type="InParanoid" id="G8ZQ84"/>
<keyword evidence="9 10" id="KW-0472">Membrane</keyword>
<dbReference type="GO" id="GO:0043048">
    <property type="term" value="P:dolichyl monophosphate biosynthetic process"/>
    <property type="evidence" value="ECO:0007669"/>
    <property type="project" value="EnsemblFungi"/>
</dbReference>
<feature type="transmembrane region" description="Helical" evidence="10">
    <location>
        <begin position="380"/>
        <end position="399"/>
    </location>
</feature>
<proteinExistence type="inferred from homology"/>
<dbReference type="HOGENOM" id="CLU_031307_0_0_1"/>
<dbReference type="PANTHER" id="PTHR13205:SF15">
    <property type="entry name" value="DOLICHOL KINASE"/>
    <property type="match status" value="1"/>
</dbReference>
<dbReference type="eggNOG" id="KOG2468">
    <property type="taxonomic scope" value="Eukaryota"/>
</dbReference>
<dbReference type="GO" id="GO:0004168">
    <property type="term" value="F:dolichol kinase activity"/>
    <property type="evidence" value="ECO:0007669"/>
    <property type="project" value="UniProtKB-EC"/>
</dbReference>
<keyword evidence="6" id="KW-0418">Kinase</keyword>
<comment type="similarity">
    <text evidence="2">Belongs to the polyprenol kinase family.</text>
</comment>
<keyword evidence="8 10" id="KW-1133">Transmembrane helix</keyword>
<evidence type="ECO:0000256" key="2">
    <source>
        <dbReference type="ARBA" id="ARBA00010794"/>
    </source>
</evidence>
<evidence type="ECO:0000256" key="1">
    <source>
        <dbReference type="ARBA" id="ARBA00004477"/>
    </source>
</evidence>
<dbReference type="Proteomes" id="UP000005627">
    <property type="component" value="Chromosome 2"/>
</dbReference>
<name>G8ZQ84_TORDE</name>
<dbReference type="PANTHER" id="PTHR13205">
    <property type="entry name" value="TRANSMEMBRANE PROTEIN 15-RELATED"/>
    <property type="match status" value="1"/>
</dbReference>
<dbReference type="InterPro" id="IPR032974">
    <property type="entry name" value="Polypren_kinase"/>
</dbReference>
<feature type="transmembrane region" description="Helical" evidence="10">
    <location>
        <begin position="158"/>
        <end position="175"/>
    </location>
</feature>
<dbReference type="AlphaFoldDB" id="G8ZQ84"/>
<evidence type="ECO:0000256" key="10">
    <source>
        <dbReference type="SAM" id="Phobius"/>
    </source>
</evidence>